<protein>
    <submittedName>
        <fullName evidence="1">Regulatory protein YlbF</fullName>
    </submittedName>
</protein>
<organism evidence="1 2">
    <name type="scientific">Pullulanibacillus camelliae</name>
    <dbReference type="NCBI Taxonomy" id="1707096"/>
    <lineage>
        <taxon>Bacteria</taxon>
        <taxon>Bacillati</taxon>
        <taxon>Bacillota</taxon>
        <taxon>Bacilli</taxon>
        <taxon>Bacillales</taxon>
        <taxon>Sporolactobacillaceae</taxon>
        <taxon>Pullulanibacillus</taxon>
    </lineage>
</organism>
<reference evidence="1" key="1">
    <citation type="journal article" date="2014" name="Int. J. Syst. Evol. Microbiol.">
        <title>Complete genome sequence of Corynebacterium casei LMG S-19264T (=DSM 44701T), isolated from a smear-ripened cheese.</title>
        <authorList>
            <consortium name="US DOE Joint Genome Institute (JGI-PGF)"/>
            <person name="Walter F."/>
            <person name="Albersmeier A."/>
            <person name="Kalinowski J."/>
            <person name="Ruckert C."/>
        </authorList>
    </citation>
    <scope>NUCLEOTIDE SEQUENCE</scope>
    <source>
        <strain evidence="1">CGMCC 1.15371</strain>
    </source>
</reference>
<dbReference type="SUPFAM" id="SSF158622">
    <property type="entry name" value="YheA/YmcA-like"/>
    <property type="match status" value="1"/>
</dbReference>
<dbReference type="RefSeq" id="WP_188692954.1">
    <property type="nucleotide sequence ID" value="NZ_BMIR01000008.1"/>
</dbReference>
<dbReference type="InterPro" id="IPR010368">
    <property type="entry name" value="Com_YlbF"/>
</dbReference>
<name>A0A8J2W2T2_9BACL</name>
<proteinExistence type="predicted"/>
<comment type="caution">
    <text evidence="1">The sequence shown here is derived from an EMBL/GenBank/DDBJ whole genome shotgun (WGS) entry which is preliminary data.</text>
</comment>
<sequence>MIATMEHIKLLDQADGIVDMLADSEAMEHYRQCKRQLAQDKEALALINRFTKLRERYDEVQRFGKYHPDYKTVITAMMEIKRELDLNDTIVAYKKAEDDFEKLLNAISQSLAQAVSPSIKVPTGDPFFDRGCGGGCGSGGACSCH</sequence>
<dbReference type="InterPro" id="IPR052767">
    <property type="entry name" value="Bact_com_dev_regulator"/>
</dbReference>
<dbReference type="InterPro" id="IPR023378">
    <property type="entry name" value="YheA/YmcA-like_dom_sf"/>
</dbReference>
<dbReference type="Pfam" id="PF06133">
    <property type="entry name" value="Com_YlbF"/>
    <property type="match status" value="1"/>
</dbReference>
<gene>
    <name evidence="1" type="primary">ylbF</name>
    <name evidence="1" type="ORF">GCM10011391_19870</name>
</gene>
<dbReference type="Proteomes" id="UP000628775">
    <property type="component" value="Unassembled WGS sequence"/>
</dbReference>
<evidence type="ECO:0000313" key="2">
    <source>
        <dbReference type="Proteomes" id="UP000628775"/>
    </source>
</evidence>
<dbReference type="EMBL" id="BMIR01000008">
    <property type="protein sequence ID" value="GGE41131.1"/>
    <property type="molecule type" value="Genomic_DNA"/>
</dbReference>
<dbReference type="PANTHER" id="PTHR38448:SF2">
    <property type="entry name" value="REGULATORY PROTEIN YLBF"/>
    <property type="match status" value="1"/>
</dbReference>
<dbReference type="PANTHER" id="PTHR38448">
    <property type="entry name" value="REGULATORY PROTEIN YLBF-RELATED"/>
    <property type="match status" value="1"/>
</dbReference>
<dbReference type="Gene3D" id="1.20.1500.10">
    <property type="entry name" value="YheA/YmcA-like"/>
    <property type="match status" value="1"/>
</dbReference>
<accession>A0A8J2W2T2</accession>
<keyword evidence="2" id="KW-1185">Reference proteome</keyword>
<dbReference type="AlphaFoldDB" id="A0A8J2W2T2"/>
<reference evidence="1" key="2">
    <citation type="submission" date="2020-09" db="EMBL/GenBank/DDBJ databases">
        <authorList>
            <person name="Sun Q."/>
            <person name="Zhou Y."/>
        </authorList>
    </citation>
    <scope>NUCLEOTIDE SEQUENCE</scope>
    <source>
        <strain evidence="1">CGMCC 1.15371</strain>
    </source>
</reference>
<evidence type="ECO:0000313" key="1">
    <source>
        <dbReference type="EMBL" id="GGE41131.1"/>
    </source>
</evidence>